<dbReference type="PANTHER" id="PTHR42742">
    <property type="entry name" value="TRANSCRIPTIONAL REPRESSOR MPRA"/>
    <property type="match status" value="1"/>
</dbReference>
<feature type="domain" description="Phosphomannose isomerase type I catalytic" evidence="7">
    <location>
        <begin position="12"/>
        <end position="118"/>
    </location>
</feature>
<feature type="active site" evidence="6">
    <location>
        <position position="202"/>
    </location>
</feature>
<keyword evidence="2 5" id="KW-0862">Zinc</keyword>
<feature type="binding site" evidence="5">
    <location>
        <position position="182"/>
    </location>
    <ligand>
        <name>Zn(2+)</name>
        <dbReference type="ChEBI" id="CHEBI:29105"/>
    </ligand>
</feature>
<evidence type="ECO:0000256" key="1">
    <source>
        <dbReference type="ARBA" id="ARBA00022723"/>
    </source>
</evidence>
<sequence length="358" mass="37196">MPDTSPAGPFAVQPRLDVKPWGGSRLAAYGFEAPGGSVEPLGEVVVSASQSIITTGPWQGTSLGDLTARFPGAVAGHLGRAVTGGRPVFPLLIKLIDAAQHLSIQVHPDDDLAAAADSTGKTEAWYVLDAPADGQLFLGLTSVSTATFLAACRDGDGSSARYLRTVSARAGETVILPAGTVHALGAGVLVYEVQQPSEITYRLDDWGRVGADGQPRARHLEEGGRAIKPYLRPVPTAGIDREPVAGDRRILAACRYFALERISLWAGGRIETTTSGSPQVLTVIDGEATIRGGDTELTAARGDSVVVPAALHAVTVTGPEQATVLRSWVPDLLTEIIAPAHRAGVSDSALAAIDVTIP</sequence>
<evidence type="ECO:0000259" key="8">
    <source>
        <dbReference type="Pfam" id="PF21621"/>
    </source>
</evidence>
<gene>
    <name evidence="9" type="ORF">AVDCRST_MAG33-853</name>
</gene>
<keyword evidence="1 5" id="KW-0479">Metal-binding</keyword>
<keyword evidence="9" id="KW-0413">Isomerase</keyword>
<dbReference type="InterPro" id="IPR014710">
    <property type="entry name" value="RmlC-like_jellyroll"/>
</dbReference>
<dbReference type="Gene3D" id="2.60.120.10">
    <property type="entry name" value="Jelly Rolls"/>
    <property type="match status" value="2"/>
</dbReference>
<feature type="binding site" evidence="5">
    <location>
        <position position="123"/>
    </location>
    <ligand>
        <name>Zn(2+)</name>
        <dbReference type="ChEBI" id="CHEBI:29105"/>
    </ligand>
</feature>
<dbReference type="Pfam" id="PF21621">
    <property type="entry name" value="MPI_cupin_dom"/>
    <property type="match status" value="1"/>
</dbReference>
<dbReference type="GO" id="GO:0005975">
    <property type="term" value="P:carbohydrate metabolic process"/>
    <property type="evidence" value="ECO:0007669"/>
    <property type="project" value="InterPro"/>
</dbReference>
<name>A0A6J4UH96_9BACT</name>
<dbReference type="SUPFAM" id="SSF51182">
    <property type="entry name" value="RmlC-like cupins"/>
    <property type="match status" value="1"/>
</dbReference>
<evidence type="ECO:0000256" key="5">
    <source>
        <dbReference type="PIRSR" id="PIRSR036894-1"/>
    </source>
</evidence>
<dbReference type="Pfam" id="PF20511">
    <property type="entry name" value="PMI_typeI_cat"/>
    <property type="match status" value="1"/>
</dbReference>
<feature type="domain" description="Mannose-6-phosphate isomerase cupin" evidence="8">
    <location>
        <begin position="253"/>
        <end position="325"/>
    </location>
</feature>
<evidence type="ECO:0000256" key="4">
    <source>
        <dbReference type="ARBA" id="ARBA00030762"/>
    </source>
</evidence>
<evidence type="ECO:0000256" key="2">
    <source>
        <dbReference type="ARBA" id="ARBA00022833"/>
    </source>
</evidence>
<dbReference type="InterPro" id="IPR014628">
    <property type="entry name" value="Man6P_isomerase_Firm_short"/>
</dbReference>
<evidence type="ECO:0000256" key="3">
    <source>
        <dbReference type="ARBA" id="ARBA00029741"/>
    </source>
</evidence>
<comment type="cofactor">
    <cofactor evidence="5">
        <name>Zn(2+)</name>
        <dbReference type="ChEBI" id="CHEBI:29105"/>
    </cofactor>
    <text evidence="5">Binds 1 zinc ion per subunit.</text>
</comment>
<evidence type="ECO:0000313" key="9">
    <source>
        <dbReference type="EMBL" id="CAA9550524.1"/>
    </source>
</evidence>
<dbReference type="CDD" id="cd07010">
    <property type="entry name" value="cupin_PMI_type_I_N_bac"/>
    <property type="match status" value="1"/>
</dbReference>
<dbReference type="InterPro" id="IPR011051">
    <property type="entry name" value="RmlC_Cupin_sf"/>
</dbReference>
<dbReference type="GO" id="GO:0004476">
    <property type="term" value="F:mannose-6-phosphate isomerase activity"/>
    <property type="evidence" value="ECO:0007669"/>
    <property type="project" value="InterPro"/>
</dbReference>
<feature type="binding site" evidence="5">
    <location>
        <position position="107"/>
    </location>
    <ligand>
        <name>Zn(2+)</name>
        <dbReference type="ChEBI" id="CHEBI:29105"/>
    </ligand>
</feature>
<organism evidence="9">
    <name type="scientific">uncultured Thermomicrobiales bacterium</name>
    <dbReference type="NCBI Taxonomy" id="1645740"/>
    <lineage>
        <taxon>Bacteria</taxon>
        <taxon>Pseudomonadati</taxon>
        <taxon>Thermomicrobiota</taxon>
        <taxon>Thermomicrobia</taxon>
        <taxon>Thermomicrobiales</taxon>
        <taxon>environmental samples</taxon>
    </lineage>
</organism>
<dbReference type="PANTHER" id="PTHR42742:SF3">
    <property type="entry name" value="FRUCTOKINASE"/>
    <property type="match status" value="1"/>
</dbReference>
<dbReference type="EMBL" id="CADCWK010000073">
    <property type="protein sequence ID" value="CAA9550524.1"/>
    <property type="molecule type" value="Genomic_DNA"/>
</dbReference>
<dbReference type="PIRSF" id="PIRSF036894">
    <property type="entry name" value="PMI_Firm_short"/>
    <property type="match status" value="1"/>
</dbReference>
<protein>
    <recommendedName>
        <fullName evidence="3">Phosphohexomutase</fullName>
    </recommendedName>
    <alternativeName>
        <fullName evidence="4">Phosphomannose isomerase</fullName>
    </alternativeName>
</protein>
<dbReference type="AlphaFoldDB" id="A0A6J4UH96"/>
<accession>A0A6J4UH96</accession>
<proteinExistence type="predicted"/>
<evidence type="ECO:0000259" key="7">
    <source>
        <dbReference type="Pfam" id="PF20511"/>
    </source>
</evidence>
<dbReference type="InterPro" id="IPR051804">
    <property type="entry name" value="Carb_Metab_Reg_Kinase/Isom"/>
</dbReference>
<dbReference type="GO" id="GO:0008270">
    <property type="term" value="F:zinc ion binding"/>
    <property type="evidence" value="ECO:0007669"/>
    <property type="project" value="InterPro"/>
</dbReference>
<reference evidence="9" key="1">
    <citation type="submission" date="2020-02" db="EMBL/GenBank/DDBJ databases">
        <authorList>
            <person name="Meier V. D."/>
        </authorList>
    </citation>
    <scope>NUCLEOTIDE SEQUENCE</scope>
    <source>
        <strain evidence="9">AVDCRST_MAG33</strain>
    </source>
</reference>
<dbReference type="InterPro" id="IPR046457">
    <property type="entry name" value="PMI_typeI_cat"/>
</dbReference>
<dbReference type="InterPro" id="IPR049071">
    <property type="entry name" value="MPI_cupin_dom"/>
</dbReference>
<evidence type="ECO:0000256" key="6">
    <source>
        <dbReference type="PIRSR" id="PIRSR036894-2"/>
    </source>
</evidence>